<organism evidence="2 3">
    <name type="scientific">Patellaria atrata CBS 101060</name>
    <dbReference type="NCBI Taxonomy" id="1346257"/>
    <lineage>
        <taxon>Eukaryota</taxon>
        <taxon>Fungi</taxon>
        <taxon>Dikarya</taxon>
        <taxon>Ascomycota</taxon>
        <taxon>Pezizomycotina</taxon>
        <taxon>Dothideomycetes</taxon>
        <taxon>Dothideomycetes incertae sedis</taxon>
        <taxon>Patellariales</taxon>
        <taxon>Patellariaceae</taxon>
        <taxon>Patellaria</taxon>
    </lineage>
</organism>
<dbReference type="OrthoDB" id="2152248at2759"/>
<comment type="caution">
    <text evidence="2">The sequence shown here is derived from an EMBL/GenBank/DDBJ whole genome shotgun (WGS) entry which is preliminary data.</text>
</comment>
<reference evidence="2" key="1">
    <citation type="journal article" date="2020" name="Stud. Mycol.">
        <title>101 Dothideomycetes genomes: a test case for predicting lifestyles and emergence of pathogens.</title>
        <authorList>
            <person name="Haridas S."/>
            <person name="Albert R."/>
            <person name="Binder M."/>
            <person name="Bloem J."/>
            <person name="Labutti K."/>
            <person name="Salamov A."/>
            <person name="Andreopoulos B."/>
            <person name="Baker S."/>
            <person name="Barry K."/>
            <person name="Bills G."/>
            <person name="Bluhm B."/>
            <person name="Cannon C."/>
            <person name="Castanera R."/>
            <person name="Culley D."/>
            <person name="Daum C."/>
            <person name="Ezra D."/>
            <person name="Gonzalez J."/>
            <person name="Henrissat B."/>
            <person name="Kuo A."/>
            <person name="Liang C."/>
            <person name="Lipzen A."/>
            <person name="Lutzoni F."/>
            <person name="Magnuson J."/>
            <person name="Mondo S."/>
            <person name="Nolan M."/>
            <person name="Ohm R."/>
            <person name="Pangilinan J."/>
            <person name="Park H.-J."/>
            <person name="Ramirez L."/>
            <person name="Alfaro M."/>
            <person name="Sun H."/>
            <person name="Tritt A."/>
            <person name="Yoshinaga Y."/>
            <person name="Zwiers L.-H."/>
            <person name="Turgeon B."/>
            <person name="Goodwin S."/>
            <person name="Spatafora J."/>
            <person name="Crous P."/>
            <person name="Grigoriev I."/>
        </authorList>
    </citation>
    <scope>NUCLEOTIDE SEQUENCE</scope>
    <source>
        <strain evidence="2">CBS 101060</strain>
    </source>
</reference>
<dbReference type="SUPFAM" id="SSF53474">
    <property type="entry name" value="alpha/beta-Hydrolases"/>
    <property type="match status" value="1"/>
</dbReference>
<protein>
    <recommendedName>
        <fullName evidence="4">Alpha/beta-hydrolase</fullName>
    </recommendedName>
</protein>
<sequence>MATTNPLHRTHPHPIPPISTLTLPIGGIPVTIHGLTELPPSTSFLAILWLLHPRLQDASSMTPLAAHCIHAWNTQVSNSGKGSTVGLIGVCFDHRNHGSRLVDAKANQAWREGNESHAIDMFACYNGTTHDTLSLLPHLPSYLLPHIPSQIPSPTNLLHPSNLTHHALGVSLGAHTAWQLILQPPFTSSTILLGCPDYINLMLHRASKSRLKSWTTAHPPGSHFLGSPSFPPPLVSAVRSSDPAALLMGTEWVGHSPPNTPPTSPGLWQPSQTQPSSPPQPSLANKKILALSGGADKLVPRACSAPFHAWLRDAADARGFEFTDVVFEGVGHETTPAMAERAVEWVCGVLACLGGEVGRGDGGGDDEVVREVGKGREEGNVGDKVGRRLEKGVGSKI</sequence>
<feature type="region of interest" description="Disordered" evidence="1">
    <location>
        <begin position="250"/>
        <end position="284"/>
    </location>
</feature>
<dbReference type="AlphaFoldDB" id="A0A9P4VUI0"/>
<keyword evidence="3" id="KW-1185">Reference proteome</keyword>
<evidence type="ECO:0000313" key="2">
    <source>
        <dbReference type="EMBL" id="KAF2841992.1"/>
    </source>
</evidence>
<gene>
    <name evidence="2" type="ORF">M501DRAFT_374938</name>
</gene>
<dbReference type="InterPro" id="IPR029058">
    <property type="entry name" value="AB_hydrolase_fold"/>
</dbReference>
<dbReference type="Proteomes" id="UP000799429">
    <property type="component" value="Unassembled WGS sequence"/>
</dbReference>
<dbReference type="EMBL" id="MU006090">
    <property type="protein sequence ID" value="KAF2841992.1"/>
    <property type="molecule type" value="Genomic_DNA"/>
</dbReference>
<evidence type="ECO:0000256" key="1">
    <source>
        <dbReference type="SAM" id="MobiDB-lite"/>
    </source>
</evidence>
<accession>A0A9P4VUI0</accession>
<evidence type="ECO:0000313" key="3">
    <source>
        <dbReference type="Proteomes" id="UP000799429"/>
    </source>
</evidence>
<evidence type="ECO:0008006" key="4">
    <source>
        <dbReference type="Google" id="ProtNLM"/>
    </source>
</evidence>
<dbReference type="Gene3D" id="3.40.50.1820">
    <property type="entry name" value="alpha/beta hydrolase"/>
    <property type="match status" value="1"/>
</dbReference>
<name>A0A9P4VUI0_9PEZI</name>
<proteinExistence type="predicted"/>